<dbReference type="Proteomes" id="UP000516046">
    <property type="component" value="Chromosome"/>
</dbReference>
<dbReference type="InterPro" id="IPR027474">
    <property type="entry name" value="L-asparaginase_N"/>
</dbReference>
<dbReference type="EC" id="3.5.1.1" evidence="2"/>
<evidence type="ECO:0000256" key="8">
    <source>
        <dbReference type="PROSITE-ProRule" id="PRU10100"/>
    </source>
</evidence>
<dbReference type="GO" id="GO:0006520">
    <property type="term" value="P:amino acid metabolic process"/>
    <property type="evidence" value="ECO:0007669"/>
    <property type="project" value="InterPro"/>
</dbReference>
<dbReference type="Gene3D" id="3.40.50.40">
    <property type="match status" value="1"/>
</dbReference>
<evidence type="ECO:0000256" key="2">
    <source>
        <dbReference type="ARBA" id="ARBA00012920"/>
    </source>
</evidence>
<dbReference type="InterPro" id="IPR036152">
    <property type="entry name" value="Asp/glu_Ase-like_sf"/>
</dbReference>
<dbReference type="Gene3D" id="3.40.50.1170">
    <property type="entry name" value="L-asparaginase, N-terminal domain"/>
    <property type="match status" value="1"/>
</dbReference>
<dbReference type="Pfam" id="PF00710">
    <property type="entry name" value="Asparaginase"/>
    <property type="match status" value="1"/>
</dbReference>
<dbReference type="PROSITE" id="PS00144">
    <property type="entry name" value="ASN_GLN_ASE_1"/>
    <property type="match status" value="1"/>
</dbReference>
<proteinExistence type="inferred from homology"/>
<dbReference type="GO" id="GO:0004067">
    <property type="term" value="F:asparaginase activity"/>
    <property type="evidence" value="ECO:0007669"/>
    <property type="project" value="UniProtKB-UniRule"/>
</dbReference>
<gene>
    <name evidence="11" type="ORF">H6X83_07245</name>
</gene>
<dbReference type="PIRSF" id="PIRSF500176">
    <property type="entry name" value="L_ASNase"/>
    <property type="match status" value="1"/>
</dbReference>
<feature type="active site" description="O-isoaspartyl threonine intermediate" evidence="5">
    <location>
        <position position="12"/>
    </location>
</feature>
<dbReference type="InterPro" id="IPR020827">
    <property type="entry name" value="Asparaginase/glutaminase_AS1"/>
</dbReference>
<accession>A0A7G9WDL3</accession>
<dbReference type="RefSeq" id="WP_212505842.1">
    <property type="nucleotide sequence ID" value="NZ_CP060696.1"/>
</dbReference>
<evidence type="ECO:0000259" key="10">
    <source>
        <dbReference type="Pfam" id="PF17763"/>
    </source>
</evidence>
<dbReference type="PRINTS" id="PR00139">
    <property type="entry name" value="ASNGLNASE"/>
</dbReference>
<dbReference type="PROSITE" id="PS00917">
    <property type="entry name" value="ASN_GLN_ASE_2"/>
    <property type="match status" value="1"/>
</dbReference>
<name>A0A7G9WDL3_9FIRM</name>
<comment type="similarity">
    <text evidence="1">Belongs to the asparaginase 1 family.</text>
</comment>
<feature type="binding site" evidence="6">
    <location>
        <begin position="85"/>
        <end position="86"/>
    </location>
    <ligand>
        <name>substrate</name>
    </ligand>
</feature>
<dbReference type="SUPFAM" id="SSF53774">
    <property type="entry name" value="Glutaminase/Asparaginase"/>
    <property type="match status" value="1"/>
</dbReference>
<evidence type="ECO:0000256" key="5">
    <source>
        <dbReference type="PIRSR" id="PIRSR001220-1"/>
    </source>
</evidence>
<dbReference type="PANTHER" id="PTHR11707:SF28">
    <property type="entry name" value="60 KDA LYSOPHOSPHOLIPASE"/>
    <property type="match status" value="1"/>
</dbReference>
<evidence type="ECO:0000313" key="12">
    <source>
        <dbReference type="Proteomes" id="UP000516046"/>
    </source>
</evidence>
<comment type="catalytic activity">
    <reaction evidence="4">
        <text>L-asparagine + H2O = L-aspartate + NH4(+)</text>
        <dbReference type="Rhea" id="RHEA:21016"/>
        <dbReference type="ChEBI" id="CHEBI:15377"/>
        <dbReference type="ChEBI" id="CHEBI:28938"/>
        <dbReference type="ChEBI" id="CHEBI:29991"/>
        <dbReference type="ChEBI" id="CHEBI:58048"/>
        <dbReference type="EC" id="3.5.1.1"/>
    </reaction>
</comment>
<dbReference type="Pfam" id="PF17763">
    <property type="entry name" value="Asparaginase_C"/>
    <property type="match status" value="1"/>
</dbReference>
<dbReference type="SMART" id="SM00870">
    <property type="entry name" value="Asparaginase"/>
    <property type="match status" value="1"/>
</dbReference>
<dbReference type="SFLD" id="SFLDS00057">
    <property type="entry name" value="Glutaminase/Asparaginase"/>
    <property type="match status" value="1"/>
</dbReference>
<feature type="active site" evidence="8">
    <location>
        <position position="85"/>
    </location>
</feature>
<dbReference type="PANTHER" id="PTHR11707">
    <property type="entry name" value="L-ASPARAGINASE"/>
    <property type="match status" value="1"/>
</dbReference>
<evidence type="ECO:0000256" key="1">
    <source>
        <dbReference type="ARBA" id="ARBA00010518"/>
    </source>
</evidence>
<evidence type="ECO:0000313" key="11">
    <source>
        <dbReference type="EMBL" id="QNO16775.1"/>
    </source>
</evidence>
<dbReference type="KEGG" id="caml:H6X83_07245"/>
<feature type="domain" description="Asparaginase/glutaminase C-terminal" evidence="10">
    <location>
        <begin position="202"/>
        <end position="315"/>
    </location>
</feature>
<evidence type="ECO:0000256" key="7">
    <source>
        <dbReference type="PROSITE-ProRule" id="PRU10099"/>
    </source>
</evidence>
<dbReference type="AlphaFoldDB" id="A0A7G9WDL3"/>
<organism evidence="11 12">
    <name type="scientific">Caproicibacterium amylolyticum</name>
    <dbReference type="NCBI Taxonomy" id="2766537"/>
    <lineage>
        <taxon>Bacteria</taxon>
        <taxon>Bacillati</taxon>
        <taxon>Bacillota</taxon>
        <taxon>Clostridia</taxon>
        <taxon>Eubacteriales</taxon>
        <taxon>Oscillospiraceae</taxon>
        <taxon>Caproicibacterium</taxon>
    </lineage>
</organism>
<dbReference type="InterPro" id="IPR006033">
    <property type="entry name" value="AsnA_fam"/>
</dbReference>
<dbReference type="InterPro" id="IPR027473">
    <property type="entry name" value="L-asparaginase_C"/>
</dbReference>
<dbReference type="PIRSF" id="PIRSF001220">
    <property type="entry name" value="L-ASNase_gatD"/>
    <property type="match status" value="1"/>
</dbReference>
<evidence type="ECO:0000259" key="9">
    <source>
        <dbReference type="Pfam" id="PF00710"/>
    </source>
</evidence>
<protein>
    <recommendedName>
        <fullName evidence="2">asparaginase</fullName>
        <ecNumber evidence="2">3.5.1.1</ecNumber>
    </recommendedName>
</protein>
<dbReference type="InterPro" id="IPR006034">
    <property type="entry name" value="Asparaginase/glutaminase-like"/>
</dbReference>
<dbReference type="CDD" id="cd08963">
    <property type="entry name" value="L-asparaginase_I"/>
    <property type="match status" value="1"/>
</dbReference>
<dbReference type="PROSITE" id="PS51732">
    <property type="entry name" value="ASN_GLN_ASE_3"/>
    <property type="match status" value="1"/>
</dbReference>
<dbReference type="NCBIfam" id="TIGR00519">
    <property type="entry name" value="asnASE_I"/>
    <property type="match status" value="1"/>
</dbReference>
<dbReference type="InterPro" id="IPR027475">
    <property type="entry name" value="Asparaginase/glutaminase_AS2"/>
</dbReference>
<evidence type="ECO:0000256" key="3">
    <source>
        <dbReference type="ARBA" id="ARBA00022801"/>
    </source>
</evidence>
<sequence length="327" mass="35902">MKKILLIATGGTIASRKTEDGLVPQLTPEVLLSYVPEAANFCKTDTLQVLNIDSTNIQPQHWLLIAHIIQEHYEVYDGFVVCHGTDTMAYTAAALSYLIQEPDKPIVITGSQRPIDMDVTDAKTNLMDSLRWASAGEPGVCIVFGGRVIAGTRARKSRSKSYNAFSSINFPELAVIRDDRIVRYIHDASSQGVKFSAALNTNVSALKLTPGLPAEAFLAVGRLCDGLIIESYGVGGVPEIYNEALAELSHIGKVIVVATQVPHEGSDMAVYQVGHLAKERFGLLETYDMTLESTVTKLMWVLAQAHEPKEVRKLFYCTVNHDILWVN</sequence>
<feature type="binding site" evidence="6">
    <location>
        <position position="54"/>
    </location>
    <ligand>
        <name>substrate</name>
    </ligand>
</feature>
<evidence type="ECO:0000256" key="6">
    <source>
        <dbReference type="PIRSR" id="PIRSR001220-2"/>
    </source>
</evidence>
<dbReference type="InterPro" id="IPR040919">
    <property type="entry name" value="Asparaginase_C"/>
</dbReference>
<dbReference type="EMBL" id="CP060696">
    <property type="protein sequence ID" value="QNO16775.1"/>
    <property type="molecule type" value="Genomic_DNA"/>
</dbReference>
<feature type="active site" evidence="7">
    <location>
        <position position="12"/>
    </location>
</feature>
<dbReference type="InterPro" id="IPR037152">
    <property type="entry name" value="L-asparaginase_N_sf"/>
</dbReference>
<dbReference type="InterPro" id="IPR041725">
    <property type="entry name" value="L-asparaginase_I"/>
</dbReference>
<evidence type="ECO:0000256" key="4">
    <source>
        <dbReference type="ARBA" id="ARBA00049366"/>
    </source>
</evidence>
<keyword evidence="12" id="KW-1185">Reference proteome</keyword>
<reference evidence="11 12" key="1">
    <citation type="submission" date="2020-08" db="EMBL/GenBank/DDBJ databases">
        <authorList>
            <person name="Ren C."/>
            <person name="Gu Y."/>
            <person name="Xu Y."/>
        </authorList>
    </citation>
    <scope>NUCLEOTIDE SEQUENCE [LARGE SCALE GENOMIC DNA]</scope>
    <source>
        <strain evidence="11 12">LBM18003</strain>
    </source>
</reference>
<feature type="domain" description="L-asparaginase N-terminal" evidence="9">
    <location>
        <begin position="3"/>
        <end position="181"/>
    </location>
</feature>
<keyword evidence="3" id="KW-0378">Hydrolase</keyword>
<dbReference type="FunFam" id="3.40.50.1170:FF:000001">
    <property type="entry name" value="L-asparaginase 2"/>
    <property type="match status" value="1"/>
</dbReference>